<evidence type="ECO:0000313" key="6">
    <source>
        <dbReference type="Proteomes" id="UP000261640"/>
    </source>
</evidence>
<dbReference type="InterPro" id="IPR013783">
    <property type="entry name" value="Ig-like_fold"/>
</dbReference>
<dbReference type="PROSITE" id="PS50835">
    <property type="entry name" value="IG_LIKE"/>
    <property type="match status" value="1"/>
</dbReference>
<dbReference type="InParanoid" id="A0A7N8WMN9"/>
<accession>A0A7N8WMN9</accession>
<proteinExistence type="predicted"/>
<dbReference type="Gene3D" id="2.60.40.10">
    <property type="entry name" value="Immunoglobulins"/>
    <property type="match status" value="1"/>
</dbReference>
<feature type="transmembrane region" description="Helical" evidence="2">
    <location>
        <begin position="306"/>
        <end position="328"/>
    </location>
</feature>
<dbReference type="GO" id="GO:0009897">
    <property type="term" value="C:external side of plasma membrane"/>
    <property type="evidence" value="ECO:0007669"/>
    <property type="project" value="TreeGrafter"/>
</dbReference>
<dbReference type="PANTHER" id="PTHR16675">
    <property type="entry name" value="MHC CLASS I-RELATED"/>
    <property type="match status" value="1"/>
</dbReference>
<keyword evidence="6" id="KW-1185">Reference proteome</keyword>
<organism evidence="5 6">
    <name type="scientific">Mastacembelus armatus</name>
    <name type="common">zig-zag eel</name>
    <dbReference type="NCBI Taxonomy" id="205130"/>
    <lineage>
        <taxon>Eukaryota</taxon>
        <taxon>Metazoa</taxon>
        <taxon>Chordata</taxon>
        <taxon>Craniata</taxon>
        <taxon>Vertebrata</taxon>
        <taxon>Euteleostomi</taxon>
        <taxon>Actinopterygii</taxon>
        <taxon>Neopterygii</taxon>
        <taxon>Teleostei</taxon>
        <taxon>Neoteleostei</taxon>
        <taxon>Acanthomorphata</taxon>
        <taxon>Anabantaria</taxon>
        <taxon>Synbranchiformes</taxon>
        <taxon>Mastacembelidae</taxon>
        <taxon>Mastacembelus</taxon>
    </lineage>
</organism>
<keyword evidence="2" id="KW-1133">Transmembrane helix</keyword>
<keyword evidence="3" id="KW-0732">Signal</keyword>
<dbReference type="SUPFAM" id="SSF54452">
    <property type="entry name" value="MHC antigen-recognition domain"/>
    <property type="match status" value="1"/>
</dbReference>
<evidence type="ECO:0000256" key="2">
    <source>
        <dbReference type="SAM" id="Phobius"/>
    </source>
</evidence>
<evidence type="ECO:0000256" key="3">
    <source>
        <dbReference type="SAM" id="SignalP"/>
    </source>
</evidence>
<evidence type="ECO:0000256" key="1">
    <source>
        <dbReference type="ARBA" id="ARBA00023180"/>
    </source>
</evidence>
<dbReference type="Ensembl" id="ENSMAMT00000050350.1">
    <property type="protein sequence ID" value="ENSMAMP00000036809.1"/>
    <property type="gene ID" value="ENSMAMG00000027919.1"/>
</dbReference>
<dbReference type="Gene3D" id="3.30.500.10">
    <property type="entry name" value="MHC class I-like antigen recognition-like"/>
    <property type="match status" value="1"/>
</dbReference>
<dbReference type="Proteomes" id="UP000261640">
    <property type="component" value="Unplaced"/>
</dbReference>
<evidence type="ECO:0000259" key="4">
    <source>
        <dbReference type="PROSITE" id="PS50835"/>
    </source>
</evidence>
<dbReference type="InterPro" id="IPR007110">
    <property type="entry name" value="Ig-like_dom"/>
</dbReference>
<feature type="domain" description="Ig-like" evidence="4">
    <location>
        <begin position="204"/>
        <end position="295"/>
    </location>
</feature>
<dbReference type="InterPro" id="IPR050208">
    <property type="entry name" value="MHC_class-I_related"/>
</dbReference>
<dbReference type="GeneID" id="113136671"/>
<dbReference type="OrthoDB" id="8936120at2759"/>
<dbReference type="GeneTree" id="ENSGT01120000271825"/>
<evidence type="ECO:0000313" key="5">
    <source>
        <dbReference type="Ensembl" id="ENSMAMP00000036809.1"/>
    </source>
</evidence>
<name>A0A7N8WMN9_9TELE</name>
<keyword evidence="2" id="KW-0812">Transmembrane</keyword>
<dbReference type="InterPro" id="IPR037055">
    <property type="entry name" value="MHC_I-like_Ag-recog_sf"/>
</dbReference>
<keyword evidence="2" id="KW-0472">Membrane</keyword>
<keyword evidence="1" id="KW-0325">Glycoprotein</keyword>
<dbReference type="SUPFAM" id="SSF48726">
    <property type="entry name" value="Immunoglobulin"/>
    <property type="match status" value="1"/>
</dbReference>
<dbReference type="InterPro" id="IPR003597">
    <property type="entry name" value="Ig_C1-set"/>
</dbReference>
<dbReference type="PANTHER" id="PTHR16675:SF191">
    <property type="entry name" value="CLASS I HISTOCOMPATIBILITY ANTIGEN, F10 ALPHA CHAIN-LIKE-RELATED"/>
    <property type="match status" value="1"/>
</dbReference>
<dbReference type="RefSeq" id="XP_026173445.1">
    <property type="nucleotide sequence ID" value="XM_026317660.2"/>
</dbReference>
<dbReference type="InterPro" id="IPR036179">
    <property type="entry name" value="Ig-like_dom_sf"/>
</dbReference>
<dbReference type="GO" id="GO:0005615">
    <property type="term" value="C:extracellular space"/>
    <property type="evidence" value="ECO:0007669"/>
    <property type="project" value="TreeGrafter"/>
</dbReference>
<reference evidence="5" key="1">
    <citation type="submission" date="2025-08" db="UniProtKB">
        <authorList>
            <consortium name="Ensembl"/>
        </authorList>
    </citation>
    <scope>IDENTIFICATION</scope>
</reference>
<dbReference type="GO" id="GO:0006955">
    <property type="term" value="P:immune response"/>
    <property type="evidence" value="ECO:0007669"/>
    <property type="project" value="TreeGrafter"/>
</dbReference>
<reference evidence="5" key="2">
    <citation type="submission" date="2025-09" db="UniProtKB">
        <authorList>
            <consortium name="Ensembl"/>
        </authorList>
    </citation>
    <scope>IDENTIFICATION</scope>
</reference>
<dbReference type="Pfam" id="PF07654">
    <property type="entry name" value="C1-set"/>
    <property type="match status" value="1"/>
</dbReference>
<dbReference type="AlphaFoldDB" id="A0A7N8WMN9"/>
<protein>
    <submittedName>
        <fullName evidence="5">Hereditary hemochromatosis protein homolog</fullName>
    </submittedName>
</protein>
<feature type="chain" id="PRO_5030975096" evidence="3">
    <location>
        <begin position="19"/>
        <end position="353"/>
    </location>
</feature>
<feature type="signal peptide" evidence="3">
    <location>
        <begin position="1"/>
        <end position="18"/>
    </location>
</feature>
<dbReference type="InterPro" id="IPR011162">
    <property type="entry name" value="MHC_I/II-like_Ag-recog"/>
</dbReference>
<sequence length="353" mass="40483">MFVIQLLFVSLVFQQVMSSGSGRHSVWALATYISGTTPFPEFSVVVMLDDIQVGYFDSEIDQLTRVGSGGEKGAELGLGQEAVFVMRDIYSSMRKRLTLVKHRFNLTAGVHIQQRVTGCEVLEDGEPALIMFRDGSNGQDADSLIYNMTHFTYAGGDGWEIQWDTMKKTYFQMLYTNVYLPFCVRTLRQLLQHEKHLVMHRVRPRVRLITKQVLGGTRVTCLATDFYPRHIKLTLLRDGQPVDEAKLTGGLVLPNGNGLYQVRRTLMVSDEELQRKHNYTCATSHLSLDNRLEVSWRARFSRSHRIHFISVPAGLMVVVVLLLVLLWCRRRWYRNRTEPVTTETQEEPAESEH</sequence>
<dbReference type="SMART" id="SM00407">
    <property type="entry name" value="IGc1"/>
    <property type="match status" value="1"/>
</dbReference>